<feature type="compositionally biased region" description="Polar residues" evidence="2">
    <location>
        <begin position="482"/>
        <end position="501"/>
    </location>
</feature>
<feature type="region of interest" description="Disordered" evidence="2">
    <location>
        <begin position="480"/>
        <end position="504"/>
    </location>
</feature>
<feature type="compositionally biased region" description="Polar residues" evidence="2">
    <location>
        <begin position="192"/>
        <end position="205"/>
    </location>
</feature>
<feature type="compositionally biased region" description="Basic and acidic residues" evidence="2">
    <location>
        <begin position="38"/>
        <end position="53"/>
    </location>
</feature>
<feature type="coiled-coil region" evidence="1">
    <location>
        <begin position="553"/>
        <end position="587"/>
    </location>
</feature>
<dbReference type="AlphaFoldDB" id="S8EJH8"/>
<dbReference type="STRING" id="743788.S8EJH8"/>
<evidence type="ECO:0000313" key="3">
    <source>
        <dbReference type="EMBL" id="EPT04393.1"/>
    </source>
</evidence>
<feature type="compositionally biased region" description="Low complexity" evidence="2">
    <location>
        <begin position="293"/>
        <end position="309"/>
    </location>
</feature>
<evidence type="ECO:0000256" key="1">
    <source>
        <dbReference type="SAM" id="Coils"/>
    </source>
</evidence>
<feature type="compositionally biased region" description="Basic residues" evidence="2">
    <location>
        <begin position="93"/>
        <end position="103"/>
    </location>
</feature>
<feature type="region of interest" description="Disordered" evidence="2">
    <location>
        <begin position="37"/>
        <end position="355"/>
    </location>
</feature>
<feature type="compositionally biased region" description="Low complexity" evidence="2">
    <location>
        <begin position="252"/>
        <end position="281"/>
    </location>
</feature>
<name>S8EJH8_FOMSC</name>
<accession>S8EJH8</accession>
<dbReference type="HOGENOM" id="CLU_402270_0_0_1"/>
<feature type="compositionally biased region" description="Polar residues" evidence="2">
    <location>
        <begin position="419"/>
        <end position="432"/>
    </location>
</feature>
<feature type="compositionally biased region" description="Polar residues" evidence="2">
    <location>
        <begin position="324"/>
        <end position="341"/>
    </location>
</feature>
<evidence type="ECO:0000313" key="4">
    <source>
        <dbReference type="Proteomes" id="UP000015241"/>
    </source>
</evidence>
<sequence>MSTQPSASSGTLLNKAGTRTSIRQSLNLASMGKALVDVMHKDGKDGGEKEKASKKSARRSSTIAVSQVHAPRPSLDKSIFNKDGPSPDAKSKTIGRHVRRTSALKKPAATDSEDRSSSPQTPKTALPRSTALRPRTSNGVSALPKYRPRPRSMLSVEEVTKPPSPTRGGKALNSSPVEKTKVAHKRSATLEPPSSASKLSRSVSPNPHPDALKVDLKDAINVAPRTPEKKGASAKRSAAPPSTPRQGSSARAVKSVKTSSTASAARNISRPSSSASSSTSSLTPQTPKTGLFRSAVKKSSSSSVQRDSPSPSPLRGVAARLQESPLTQVSTRKNQFALSPSTPSPVRHQSTTPTANAFVEGSSIDSVDAHDVEYMLSGVVSPTAPTPALPRFRMLTERERRNAMTPPRPNLPSRNNLSYLSPEQPSSTNSSPFLRPFRRQLGNERGSILSWEQLAQHSRTLQDEEVDHMLSEIPAPFRSGAVSPSLSSSTHDVPESPTLSALPSPGGYGSISQVLLPDVTPSPAVFNRADLFDVSGEVSIEDGASTTLLRLQLASAETKARDRLAEIESLESQLQTAKAARLRDTEELAKQVSELEQQIHGNLYVDAERMEYITSLEGQLRQAQTVREQAIQEALEQMQQRASVAHFSAMREQQLKLDTASCAGSAAEAWSAVRDVAEGELELVQANRDTLNVLLAGLEQSYRQLTCART</sequence>
<evidence type="ECO:0000256" key="2">
    <source>
        <dbReference type="SAM" id="MobiDB-lite"/>
    </source>
</evidence>
<keyword evidence="4" id="KW-1185">Reference proteome</keyword>
<dbReference type="Proteomes" id="UP000015241">
    <property type="component" value="Unassembled WGS sequence"/>
</dbReference>
<protein>
    <submittedName>
        <fullName evidence="3">Uncharacterized protein</fullName>
    </submittedName>
</protein>
<dbReference type="OrthoDB" id="3203770at2759"/>
<dbReference type="eggNOG" id="ENOG502SJVK">
    <property type="taxonomic scope" value="Eukaryota"/>
</dbReference>
<organism evidence="3 4">
    <name type="scientific">Fomitopsis schrenkii</name>
    <name type="common">Brown rot fungus</name>
    <dbReference type="NCBI Taxonomy" id="2126942"/>
    <lineage>
        <taxon>Eukaryota</taxon>
        <taxon>Fungi</taxon>
        <taxon>Dikarya</taxon>
        <taxon>Basidiomycota</taxon>
        <taxon>Agaricomycotina</taxon>
        <taxon>Agaricomycetes</taxon>
        <taxon>Polyporales</taxon>
        <taxon>Fomitopsis</taxon>
    </lineage>
</organism>
<dbReference type="EMBL" id="KE504127">
    <property type="protein sequence ID" value="EPT04393.1"/>
    <property type="molecule type" value="Genomic_DNA"/>
</dbReference>
<dbReference type="InParanoid" id="S8EJH8"/>
<keyword evidence="1" id="KW-0175">Coiled coil</keyword>
<proteinExistence type="predicted"/>
<reference evidence="3 4" key="1">
    <citation type="journal article" date="2012" name="Science">
        <title>The Paleozoic origin of enzymatic lignin decomposition reconstructed from 31 fungal genomes.</title>
        <authorList>
            <person name="Floudas D."/>
            <person name="Binder M."/>
            <person name="Riley R."/>
            <person name="Barry K."/>
            <person name="Blanchette R.A."/>
            <person name="Henrissat B."/>
            <person name="Martinez A.T."/>
            <person name="Otillar R."/>
            <person name="Spatafora J.W."/>
            <person name="Yadav J.S."/>
            <person name="Aerts A."/>
            <person name="Benoit I."/>
            <person name="Boyd A."/>
            <person name="Carlson A."/>
            <person name="Copeland A."/>
            <person name="Coutinho P.M."/>
            <person name="de Vries R.P."/>
            <person name="Ferreira P."/>
            <person name="Findley K."/>
            <person name="Foster B."/>
            <person name="Gaskell J."/>
            <person name="Glotzer D."/>
            <person name="Gorecki P."/>
            <person name="Heitman J."/>
            <person name="Hesse C."/>
            <person name="Hori C."/>
            <person name="Igarashi K."/>
            <person name="Jurgens J.A."/>
            <person name="Kallen N."/>
            <person name="Kersten P."/>
            <person name="Kohler A."/>
            <person name="Kuees U."/>
            <person name="Kumar T.K.A."/>
            <person name="Kuo A."/>
            <person name="LaButti K."/>
            <person name="Larrondo L.F."/>
            <person name="Lindquist E."/>
            <person name="Ling A."/>
            <person name="Lombard V."/>
            <person name="Lucas S."/>
            <person name="Lundell T."/>
            <person name="Martin R."/>
            <person name="McLaughlin D.J."/>
            <person name="Morgenstern I."/>
            <person name="Morin E."/>
            <person name="Murat C."/>
            <person name="Nagy L.G."/>
            <person name="Nolan M."/>
            <person name="Ohm R.A."/>
            <person name="Patyshakuliyeva A."/>
            <person name="Rokas A."/>
            <person name="Ruiz-Duenas F.J."/>
            <person name="Sabat G."/>
            <person name="Salamov A."/>
            <person name="Samejima M."/>
            <person name="Schmutz J."/>
            <person name="Slot J.C."/>
            <person name="St John F."/>
            <person name="Stenlid J."/>
            <person name="Sun H."/>
            <person name="Sun S."/>
            <person name="Syed K."/>
            <person name="Tsang A."/>
            <person name="Wiebenga A."/>
            <person name="Young D."/>
            <person name="Pisabarro A."/>
            <person name="Eastwood D.C."/>
            <person name="Martin F."/>
            <person name="Cullen D."/>
            <person name="Grigoriev I.V."/>
            <person name="Hibbett D.S."/>
        </authorList>
    </citation>
    <scope>NUCLEOTIDE SEQUENCE</scope>
    <source>
        <strain evidence="4">FP-58527</strain>
    </source>
</reference>
<gene>
    <name evidence="3" type="ORF">FOMPIDRAFT_1040153</name>
</gene>
<feature type="region of interest" description="Disordered" evidence="2">
    <location>
        <begin position="400"/>
        <end position="436"/>
    </location>
</feature>